<evidence type="ECO:0000313" key="1">
    <source>
        <dbReference type="EMBL" id="KAI9509459.1"/>
    </source>
</evidence>
<sequence length="153" mass="17008">MATSRKSEPRNSCERKQWIHSLLWLLPLSSSLIDVSQVVIDGWIVLQVARRINREAAGGIDAVGCQSARIKGKYKSSTMACPDRDRARVLMAFDSKAGCIGYSGSDIGVRRRKVDKPFRPVPQLQEESTGEAPYRARESNMIDVQTKASTLKV</sequence>
<protein>
    <submittedName>
        <fullName evidence="1">Uncharacterized protein</fullName>
    </submittedName>
</protein>
<dbReference type="Proteomes" id="UP001207468">
    <property type="component" value="Unassembled WGS sequence"/>
</dbReference>
<name>A0ACC0UEG5_9AGAM</name>
<accession>A0ACC0UEG5</accession>
<evidence type="ECO:0000313" key="2">
    <source>
        <dbReference type="Proteomes" id="UP001207468"/>
    </source>
</evidence>
<dbReference type="EMBL" id="JAGFNK010000064">
    <property type="protein sequence ID" value="KAI9509459.1"/>
    <property type="molecule type" value="Genomic_DNA"/>
</dbReference>
<proteinExistence type="predicted"/>
<keyword evidence="2" id="KW-1185">Reference proteome</keyword>
<gene>
    <name evidence="1" type="ORF">F5148DRAFT_755524</name>
</gene>
<comment type="caution">
    <text evidence="1">The sequence shown here is derived from an EMBL/GenBank/DDBJ whole genome shotgun (WGS) entry which is preliminary data.</text>
</comment>
<organism evidence="1 2">
    <name type="scientific">Russula earlei</name>
    <dbReference type="NCBI Taxonomy" id="71964"/>
    <lineage>
        <taxon>Eukaryota</taxon>
        <taxon>Fungi</taxon>
        <taxon>Dikarya</taxon>
        <taxon>Basidiomycota</taxon>
        <taxon>Agaricomycotina</taxon>
        <taxon>Agaricomycetes</taxon>
        <taxon>Russulales</taxon>
        <taxon>Russulaceae</taxon>
        <taxon>Russula</taxon>
    </lineage>
</organism>
<reference evidence="1" key="1">
    <citation type="submission" date="2021-03" db="EMBL/GenBank/DDBJ databases">
        <title>Evolutionary priming and transition to the ectomycorrhizal habit in an iconic lineage of mushroom-forming fungi: is preadaptation a requirement?</title>
        <authorList>
            <consortium name="DOE Joint Genome Institute"/>
            <person name="Looney B.P."/>
            <person name="Miyauchi S."/>
            <person name="Morin E."/>
            <person name="Drula E."/>
            <person name="Courty P.E."/>
            <person name="Chicoki N."/>
            <person name="Fauchery L."/>
            <person name="Kohler A."/>
            <person name="Kuo A."/>
            <person name="LaButti K."/>
            <person name="Pangilinan J."/>
            <person name="Lipzen A."/>
            <person name="Riley R."/>
            <person name="Andreopoulos W."/>
            <person name="He G."/>
            <person name="Johnson J."/>
            <person name="Barry K.W."/>
            <person name="Grigoriev I.V."/>
            <person name="Nagy L."/>
            <person name="Hibbett D."/>
            <person name="Henrissat B."/>
            <person name="Matheny P.B."/>
            <person name="Labbe J."/>
            <person name="Martin A.F."/>
        </authorList>
    </citation>
    <scope>NUCLEOTIDE SEQUENCE</scope>
    <source>
        <strain evidence="1">BPL698</strain>
    </source>
</reference>